<dbReference type="AlphaFoldDB" id="A0A388SEK4"/>
<evidence type="ECO:0000256" key="7">
    <source>
        <dbReference type="ARBA" id="ARBA00022692"/>
    </source>
</evidence>
<organism evidence="12 13">
    <name type="scientific">Mesosutterella multiformis</name>
    <dbReference type="NCBI Taxonomy" id="2259133"/>
    <lineage>
        <taxon>Bacteria</taxon>
        <taxon>Pseudomonadati</taxon>
        <taxon>Pseudomonadota</taxon>
        <taxon>Betaproteobacteria</taxon>
        <taxon>Burkholderiales</taxon>
        <taxon>Sutterellaceae</taxon>
        <taxon>Mesosutterella</taxon>
    </lineage>
</organism>
<accession>A0A388SEK4</accession>
<keyword evidence="4" id="KW-0813">Transport</keyword>
<dbReference type="NCBIfam" id="TIGR00974">
    <property type="entry name" value="3a0107s02c"/>
    <property type="match status" value="1"/>
</dbReference>
<comment type="subcellular location">
    <subcellularLocation>
        <location evidence="10">Cell inner membrane</location>
        <topology evidence="10">Multi-pass membrane protein</topology>
    </subcellularLocation>
    <subcellularLocation>
        <location evidence="1">Cell membrane</location>
        <topology evidence="1">Multi-pass membrane protein</topology>
    </subcellularLocation>
</comment>
<keyword evidence="7 10" id="KW-0812">Transmembrane</keyword>
<dbReference type="SUPFAM" id="SSF161098">
    <property type="entry name" value="MetI-like"/>
    <property type="match status" value="1"/>
</dbReference>
<evidence type="ECO:0000256" key="8">
    <source>
        <dbReference type="ARBA" id="ARBA00022989"/>
    </source>
</evidence>
<evidence type="ECO:0000256" key="1">
    <source>
        <dbReference type="ARBA" id="ARBA00004651"/>
    </source>
</evidence>
<dbReference type="Gene3D" id="1.10.3720.10">
    <property type="entry name" value="MetI-like"/>
    <property type="match status" value="1"/>
</dbReference>
<dbReference type="PANTHER" id="PTHR42922:SF1">
    <property type="entry name" value="PHOSPHATE TRANSPORT SYSTEM PERMEASE PROTEIN PSTA"/>
    <property type="match status" value="1"/>
</dbReference>
<dbReference type="EMBL" id="BGZJ01000002">
    <property type="protein sequence ID" value="GBO94706.1"/>
    <property type="molecule type" value="Genomic_DNA"/>
</dbReference>
<evidence type="ECO:0000256" key="5">
    <source>
        <dbReference type="ARBA" id="ARBA00022475"/>
    </source>
</evidence>
<feature type="transmembrane region" description="Helical" evidence="10">
    <location>
        <begin position="166"/>
        <end position="183"/>
    </location>
</feature>
<keyword evidence="6" id="KW-0592">Phosphate transport</keyword>
<evidence type="ECO:0000313" key="13">
    <source>
        <dbReference type="Proteomes" id="UP000266091"/>
    </source>
</evidence>
<feature type="transmembrane region" description="Helical" evidence="10">
    <location>
        <begin position="97"/>
        <end position="121"/>
    </location>
</feature>
<evidence type="ECO:0000256" key="3">
    <source>
        <dbReference type="ARBA" id="ARBA00016864"/>
    </source>
</evidence>
<comment type="caution">
    <text evidence="12">The sequence shown here is derived from an EMBL/GenBank/DDBJ whole genome shotgun (WGS) entry which is preliminary data.</text>
</comment>
<evidence type="ECO:0000313" key="12">
    <source>
        <dbReference type="EMBL" id="GBO94706.1"/>
    </source>
</evidence>
<dbReference type="Pfam" id="PF00528">
    <property type="entry name" value="BPD_transp_1"/>
    <property type="match status" value="1"/>
</dbReference>
<dbReference type="GO" id="GO:0005315">
    <property type="term" value="F:phosphate transmembrane transporter activity"/>
    <property type="evidence" value="ECO:0007669"/>
    <property type="project" value="InterPro"/>
</dbReference>
<protein>
    <recommendedName>
        <fullName evidence="3 10">Phosphate transport system permease protein PstA</fullName>
    </recommendedName>
</protein>
<evidence type="ECO:0000256" key="4">
    <source>
        <dbReference type="ARBA" id="ARBA00022448"/>
    </source>
</evidence>
<dbReference type="InterPro" id="IPR005672">
    <property type="entry name" value="Phosphate_PstA"/>
</dbReference>
<name>A0A388SEK4_9BURK</name>
<reference evidence="12 13" key="1">
    <citation type="journal article" date="2018" name="Int. J. Syst. Evol. Microbiol.">
        <title>Mesosutterella multiformis gen. nov., sp. nov., a member of the family Sutterellaceae and Sutterella megalosphaeroides sp. nov., isolated from human faeces.</title>
        <authorList>
            <person name="Sakamoto M."/>
            <person name="Ikeyama N."/>
            <person name="Kunihiro T."/>
            <person name="Iino T."/>
            <person name="Yuki M."/>
            <person name="Ohkuma M."/>
        </authorList>
    </citation>
    <scope>NUCLEOTIDE SEQUENCE [LARGE SCALE GENOMIC DNA]</scope>
    <source>
        <strain evidence="12 13">4NBBH2</strain>
    </source>
</reference>
<dbReference type="GO" id="GO:0035435">
    <property type="term" value="P:phosphate ion transmembrane transport"/>
    <property type="evidence" value="ECO:0007669"/>
    <property type="project" value="InterPro"/>
</dbReference>
<evidence type="ECO:0000259" key="11">
    <source>
        <dbReference type="PROSITE" id="PS50928"/>
    </source>
</evidence>
<evidence type="ECO:0000256" key="9">
    <source>
        <dbReference type="ARBA" id="ARBA00023136"/>
    </source>
</evidence>
<keyword evidence="13" id="KW-1185">Reference proteome</keyword>
<gene>
    <name evidence="12" type="primary">pstA</name>
    <name evidence="12" type="ORF">MESMUL_20600</name>
</gene>
<keyword evidence="5 10" id="KW-1003">Cell membrane</keyword>
<feature type="domain" description="ABC transmembrane type-1" evidence="11">
    <location>
        <begin position="98"/>
        <end position="305"/>
    </location>
</feature>
<keyword evidence="9 10" id="KW-0472">Membrane</keyword>
<dbReference type="Proteomes" id="UP000266091">
    <property type="component" value="Unassembled WGS sequence"/>
</dbReference>
<comment type="similarity">
    <text evidence="2 10">Belongs to the binding-protein-dependent transport system permease family. CysTW subfamily.</text>
</comment>
<proteinExistence type="inferred from homology"/>
<feature type="transmembrane region" description="Helical" evidence="10">
    <location>
        <begin position="142"/>
        <end position="160"/>
    </location>
</feature>
<evidence type="ECO:0000256" key="10">
    <source>
        <dbReference type="RuleBase" id="RU363043"/>
    </source>
</evidence>
<dbReference type="InterPro" id="IPR000515">
    <property type="entry name" value="MetI-like"/>
</dbReference>
<dbReference type="PROSITE" id="PS50928">
    <property type="entry name" value="ABC_TM1"/>
    <property type="match status" value="1"/>
</dbReference>
<dbReference type="GO" id="GO:0005886">
    <property type="term" value="C:plasma membrane"/>
    <property type="evidence" value="ECO:0007669"/>
    <property type="project" value="UniProtKB-SubCell"/>
</dbReference>
<dbReference type="InterPro" id="IPR051408">
    <property type="entry name" value="Phosphate_transprt_permease"/>
</dbReference>
<dbReference type="CDD" id="cd06261">
    <property type="entry name" value="TM_PBP2"/>
    <property type="match status" value="1"/>
</dbReference>
<feature type="transmembrane region" description="Helical" evidence="10">
    <location>
        <begin position="216"/>
        <end position="236"/>
    </location>
</feature>
<feature type="transmembrane region" description="Helical" evidence="10">
    <location>
        <begin position="48"/>
        <end position="69"/>
    </location>
</feature>
<evidence type="ECO:0000256" key="2">
    <source>
        <dbReference type="ARBA" id="ARBA00007069"/>
    </source>
</evidence>
<feature type="transmembrane region" description="Helical" evidence="10">
    <location>
        <begin position="282"/>
        <end position="305"/>
    </location>
</feature>
<dbReference type="PANTHER" id="PTHR42922">
    <property type="entry name" value="PHOSPHATE TRANSPORT SYSTEM PERMEASE PROTEIN PSTA"/>
    <property type="match status" value="1"/>
</dbReference>
<keyword evidence="8 10" id="KW-1133">Transmembrane helix</keyword>
<evidence type="ECO:0000256" key="6">
    <source>
        <dbReference type="ARBA" id="ARBA00022592"/>
    </source>
</evidence>
<sequence>MTQSHATDYTSAANYEASVNRDEEARKRILAREATFPLRSATDRLMKILAFGAMVFGLFWLVWILVTLVQNGVGAMSLTLFTAETPPPGAAGGLKNAIVGSVLMATFGTLIGTPIGILAGIYLSEYGKGGWLAPATRFLNDVLLSAPSIVLGLVVYAVVVAPSGHYSGWAGAIALSLIVIPVVTRTTDNLLQLVPNNLREAAIALGCPKSKMILSVICRAAKAGIVTGVLLAVARISGETAPLLFTALSNQFMSWNMNAPMANLPVVIYQYAASPFDDWKQLAWAGAALITFLVLAINISVRLLFRNQTNRK</sequence>
<dbReference type="InterPro" id="IPR035906">
    <property type="entry name" value="MetI-like_sf"/>
</dbReference>